<sequence>MQRRRVFIVNQKIKFTIQVLNKINSRASIFSQKSGGKLLIISDFLTFKFIKPTIQDNDRSFIFCYNLMIIMPKMGKTKPNFSIFVSNNFAGNIRIFHRLDHGLQRTIFHGITKFIAK</sequence>
<organism evidence="1">
    <name type="scientific">candidate division WS2 bacterium ADurb.Bin280</name>
    <dbReference type="NCBI Taxonomy" id="1852829"/>
    <lineage>
        <taxon>Bacteria</taxon>
        <taxon>candidate division WS2</taxon>
    </lineage>
</organism>
<accession>A0A1V5SC42</accession>
<dbReference type="AlphaFoldDB" id="A0A1V5SC42"/>
<evidence type="ECO:0000313" key="1">
    <source>
        <dbReference type="EMBL" id="OQA52080.1"/>
    </source>
</evidence>
<dbReference type="Proteomes" id="UP000485367">
    <property type="component" value="Unassembled WGS sequence"/>
</dbReference>
<comment type="caution">
    <text evidence="1">The sequence shown here is derived from an EMBL/GenBank/DDBJ whole genome shotgun (WGS) entry which is preliminary data.</text>
</comment>
<protein>
    <submittedName>
        <fullName evidence="1">Uncharacterized protein</fullName>
    </submittedName>
</protein>
<gene>
    <name evidence="1" type="ORF">BWY43_00659</name>
</gene>
<proteinExistence type="predicted"/>
<name>A0A1V5SC42_9BACT</name>
<dbReference type="EMBL" id="MWBO01000048">
    <property type="protein sequence ID" value="OQA52080.1"/>
    <property type="molecule type" value="Genomic_DNA"/>
</dbReference>
<reference evidence="1" key="1">
    <citation type="submission" date="2017-02" db="EMBL/GenBank/DDBJ databases">
        <title>Delving into the versatile metabolic prowess of the omnipresent phylum Bacteroidetes.</title>
        <authorList>
            <person name="Nobu M.K."/>
            <person name="Mei R."/>
            <person name="Narihiro T."/>
            <person name="Kuroda K."/>
            <person name="Liu W.-T."/>
        </authorList>
    </citation>
    <scope>NUCLEOTIDE SEQUENCE</scope>
    <source>
        <strain evidence="1">ADurb.Bin280</strain>
    </source>
</reference>